<dbReference type="SUPFAM" id="SSF48452">
    <property type="entry name" value="TPR-like"/>
    <property type="match status" value="1"/>
</dbReference>
<dbReference type="InterPro" id="IPR019734">
    <property type="entry name" value="TPR_rpt"/>
</dbReference>
<keyword evidence="1 4" id="KW-0808">Transferase</keyword>
<dbReference type="EMBL" id="SACL01000001">
    <property type="protein sequence ID" value="RVT99444.1"/>
    <property type="molecule type" value="Genomic_DNA"/>
</dbReference>
<feature type="domain" description="Glycosyl transferase family 1" evidence="3">
    <location>
        <begin position="366"/>
        <end position="512"/>
    </location>
</feature>
<name>A0A437MP79_9PROT</name>
<evidence type="ECO:0000256" key="1">
    <source>
        <dbReference type="ARBA" id="ARBA00022679"/>
    </source>
</evidence>
<gene>
    <name evidence="4" type="ORF">EOD42_04970</name>
</gene>
<dbReference type="SMART" id="SM00028">
    <property type="entry name" value="TPR"/>
    <property type="match status" value="3"/>
</dbReference>
<dbReference type="InterPro" id="IPR011990">
    <property type="entry name" value="TPR-like_helical_dom_sf"/>
</dbReference>
<dbReference type="Proteomes" id="UP000282957">
    <property type="component" value="Unassembled WGS sequence"/>
</dbReference>
<proteinExistence type="predicted"/>
<dbReference type="GO" id="GO:0009103">
    <property type="term" value="P:lipopolysaccharide biosynthetic process"/>
    <property type="evidence" value="ECO:0007669"/>
    <property type="project" value="TreeGrafter"/>
</dbReference>
<keyword evidence="2" id="KW-0802">TPR repeat</keyword>
<evidence type="ECO:0000313" key="5">
    <source>
        <dbReference type="Proteomes" id="UP000282957"/>
    </source>
</evidence>
<organism evidence="4 5">
    <name type="scientific">Rhodovarius crocodyli</name>
    <dbReference type="NCBI Taxonomy" id="1979269"/>
    <lineage>
        <taxon>Bacteria</taxon>
        <taxon>Pseudomonadati</taxon>
        <taxon>Pseudomonadota</taxon>
        <taxon>Alphaproteobacteria</taxon>
        <taxon>Acetobacterales</taxon>
        <taxon>Roseomonadaceae</taxon>
        <taxon>Rhodovarius</taxon>
    </lineage>
</organism>
<dbReference type="PROSITE" id="PS50096">
    <property type="entry name" value="IQ"/>
    <property type="match status" value="1"/>
</dbReference>
<dbReference type="OrthoDB" id="9790710at2"/>
<feature type="repeat" description="TPR" evidence="2">
    <location>
        <begin position="54"/>
        <end position="87"/>
    </location>
</feature>
<dbReference type="InterPro" id="IPR001296">
    <property type="entry name" value="Glyco_trans_1"/>
</dbReference>
<dbReference type="Gene3D" id="3.40.50.2000">
    <property type="entry name" value="Glycogen Phosphorylase B"/>
    <property type="match status" value="1"/>
</dbReference>
<dbReference type="RefSeq" id="WP_127786339.1">
    <property type="nucleotide sequence ID" value="NZ_SACL01000001.1"/>
</dbReference>
<evidence type="ECO:0000313" key="4">
    <source>
        <dbReference type="EMBL" id="RVT99444.1"/>
    </source>
</evidence>
<sequence>MNLRRLLRGFLARKPWRWRSFALRARADTARRAERYGAALGLYEEYLKQRPDHAMGWVMLGHCLKELGRRTEALDAYAHAASLDPADAFIPLQRAHLLKLEGRVREALDSFTHVAAMAPAGSPMAEAARREATALLLPGSDPAPDAGVGQARCWIDVSDILAYLMHNRTVSGIQRVQLEMARHALAAPDRLACVMTRPWHPGLWAIPREPLREVLRLAEAGQGASPAMARALSLAVTGAALAAPVPGAVLLCSGAFWLHGGNLPLWAATRRQGMRFVVLVYDLIPLTLPRFCSAALVEEFHLAWAELTHFADGFLAISEHSRQSVQDNLAEHDRPALPVTAVPLAHGLCAAPPAPHWTPAIRQLRGKPFVLSVGTLEGRKNHAFLVRLWEALRQEGLAPPPLVLAGKPGWQKGEFDAAMAETRAAGGLVRPISYLSDAEIDTLYGACLFTVFPSLMEGWGLPVGESLARGKLCVASDRGSLPEVGGEYALYIDPDDLPAALPLFRRLLTDRAFLAQAEARIAQGFRPRDWPEVAAAMITAAEAIPPSSHPIPDYPALPAGRFLRIHPATDADPFIHPLRAMLLEGWEHPGSHGTRLSGKDAPLRFAAPGAGTLVLTMQAGVLELPVLPGAQEVRVPGPGTLVGLELRLAEPASP</sequence>
<protein>
    <submittedName>
        <fullName evidence="4">Glycosyltransferase</fullName>
    </submittedName>
</protein>
<dbReference type="PANTHER" id="PTHR46401">
    <property type="entry name" value="GLYCOSYLTRANSFERASE WBBK-RELATED"/>
    <property type="match status" value="1"/>
</dbReference>
<dbReference type="AlphaFoldDB" id="A0A437MP79"/>
<dbReference type="PROSITE" id="PS50005">
    <property type="entry name" value="TPR"/>
    <property type="match status" value="1"/>
</dbReference>
<dbReference type="Pfam" id="PF13181">
    <property type="entry name" value="TPR_8"/>
    <property type="match status" value="1"/>
</dbReference>
<dbReference type="SUPFAM" id="SSF53756">
    <property type="entry name" value="UDP-Glycosyltransferase/glycogen phosphorylase"/>
    <property type="match status" value="1"/>
</dbReference>
<keyword evidence="5" id="KW-1185">Reference proteome</keyword>
<comment type="caution">
    <text evidence="4">The sequence shown here is derived from an EMBL/GenBank/DDBJ whole genome shotgun (WGS) entry which is preliminary data.</text>
</comment>
<dbReference type="GO" id="GO:0016757">
    <property type="term" value="F:glycosyltransferase activity"/>
    <property type="evidence" value="ECO:0007669"/>
    <property type="project" value="InterPro"/>
</dbReference>
<dbReference type="PANTHER" id="PTHR46401:SF2">
    <property type="entry name" value="GLYCOSYLTRANSFERASE WBBK-RELATED"/>
    <property type="match status" value="1"/>
</dbReference>
<accession>A0A437MP79</accession>
<evidence type="ECO:0000259" key="3">
    <source>
        <dbReference type="Pfam" id="PF00534"/>
    </source>
</evidence>
<reference evidence="4 5" key="1">
    <citation type="submission" date="2019-01" db="EMBL/GenBank/DDBJ databases">
        <authorList>
            <person name="Chen W.-M."/>
        </authorList>
    </citation>
    <scope>NUCLEOTIDE SEQUENCE [LARGE SCALE GENOMIC DNA]</scope>
    <source>
        <strain evidence="4 5">CCP-6</strain>
    </source>
</reference>
<evidence type="ECO:0000256" key="2">
    <source>
        <dbReference type="PROSITE-ProRule" id="PRU00339"/>
    </source>
</evidence>
<dbReference type="CDD" id="cd03809">
    <property type="entry name" value="GT4_MtfB-like"/>
    <property type="match status" value="1"/>
</dbReference>
<dbReference type="Pfam" id="PF00534">
    <property type="entry name" value="Glycos_transf_1"/>
    <property type="match status" value="1"/>
</dbReference>
<dbReference type="Gene3D" id="1.25.40.10">
    <property type="entry name" value="Tetratricopeptide repeat domain"/>
    <property type="match status" value="1"/>
</dbReference>